<dbReference type="OrthoDB" id="427950at2759"/>
<dbReference type="InterPro" id="IPR002048">
    <property type="entry name" value="EF_hand_dom"/>
</dbReference>
<organism evidence="6 7">
    <name type="scientific">Clytia hemisphaerica</name>
    <dbReference type="NCBI Taxonomy" id="252671"/>
    <lineage>
        <taxon>Eukaryota</taxon>
        <taxon>Metazoa</taxon>
        <taxon>Cnidaria</taxon>
        <taxon>Hydrozoa</taxon>
        <taxon>Hydroidolina</taxon>
        <taxon>Leptothecata</taxon>
        <taxon>Obeliida</taxon>
        <taxon>Clytiidae</taxon>
        <taxon>Clytia</taxon>
    </lineage>
</organism>
<dbReference type="GeneID" id="136797832"/>
<name>A0A7M5V4I2_9CNID</name>
<dbReference type="CDD" id="cd00051">
    <property type="entry name" value="EFh"/>
    <property type="match status" value="1"/>
</dbReference>
<dbReference type="SUPFAM" id="SSF47473">
    <property type="entry name" value="EF-hand"/>
    <property type="match status" value="1"/>
</dbReference>
<keyword evidence="3" id="KW-0455">Luminescence</keyword>
<dbReference type="GO" id="GO:0005509">
    <property type="term" value="F:calcium ion binding"/>
    <property type="evidence" value="ECO:0007669"/>
    <property type="project" value="InterPro"/>
</dbReference>
<dbReference type="SMART" id="SM00054">
    <property type="entry name" value="EFh"/>
    <property type="match status" value="3"/>
</dbReference>
<evidence type="ECO:0000313" key="7">
    <source>
        <dbReference type="Proteomes" id="UP000594262"/>
    </source>
</evidence>
<keyword evidence="2" id="KW-0106">Calcium</keyword>
<proteinExistence type="inferred from homology"/>
<evidence type="ECO:0000256" key="2">
    <source>
        <dbReference type="ARBA" id="ARBA00022837"/>
    </source>
</evidence>
<evidence type="ECO:0000256" key="3">
    <source>
        <dbReference type="ARBA" id="ARBA00023223"/>
    </source>
</evidence>
<dbReference type="Gene3D" id="1.10.238.10">
    <property type="entry name" value="EF-hand"/>
    <property type="match status" value="1"/>
</dbReference>
<dbReference type="RefSeq" id="XP_066910516.1">
    <property type="nucleotide sequence ID" value="XM_067054415.1"/>
</dbReference>
<dbReference type="PANTHER" id="PTHR10827:SF89">
    <property type="entry name" value="EF-HAND DOMAIN-CONTAINING PROTEIN"/>
    <property type="match status" value="1"/>
</dbReference>
<dbReference type="Pfam" id="PF13202">
    <property type="entry name" value="EF-hand_5"/>
    <property type="match status" value="1"/>
</dbReference>
<keyword evidence="4" id="KW-0599">Photoprotein</keyword>
<dbReference type="PANTHER" id="PTHR10827">
    <property type="entry name" value="RETICULOCALBIN"/>
    <property type="match status" value="1"/>
</dbReference>
<sequence length="192" mass="21687">MASGPICYLVYDNPKWIARQTHLFNILDSDRDGKITIKDFKTFWVDHVVIGFNANENQAKNLADACISVGHAFGLKPGVTFDVNQYVKGVKELAIAELETAHRGEVTMMKKWLSALFDVVDANHDGSLSFTEWKNLCRTNPEMKEEEAQHMYDICDLNHDGRIDLEEFTAKVSAFWYTLDDSVAGLFGTAFV</sequence>
<accession>A0A7M5V4I2</accession>
<protein>
    <recommendedName>
        <fullName evidence="5">EF-hand domain-containing protein</fullName>
    </recommendedName>
</protein>
<reference evidence="6" key="1">
    <citation type="submission" date="2021-01" db="UniProtKB">
        <authorList>
            <consortium name="EnsemblMetazoa"/>
        </authorList>
    </citation>
    <scope>IDENTIFICATION</scope>
</reference>
<dbReference type="Proteomes" id="UP000594262">
    <property type="component" value="Unplaced"/>
</dbReference>
<dbReference type="GO" id="GO:0005783">
    <property type="term" value="C:endoplasmic reticulum"/>
    <property type="evidence" value="ECO:0007669"/>
    <property type="project" value="TreeGrafter"/>
</dbReference>
<evidence type="ECO:0000256" key="1">
    <source>
        <dbReference type="ARBA" id="ARBA00007828"/>
    </source>
</evidence>
<feature type="domain" description="EF-hand" evidence="5">
    <location>
        <begin position="15"/>
        <end position="50"/>
    </location>
</feature>
<dbReference type="InterPro" id="IPR018247">
    <property type="entry name" value="EF_Hand_1_Ca_BS"/>
</dbReference>
<feature type="domain" description="EF-hand" evidence="5">
    <location>
        <begin position="108"/>
        <end position="142"/>
    </location>
</feature>
<evidence type="ECO:0000313" key="6">
    <source>
        <dbReference type="EnsemblMetazoa" id="CLYHEMP007419.1"/>
    </source>
</evidence>
<keyword evidence="7" id="KW-1185">Reference proteome</keyword>
<dbReference type="GO" id="GO:0008218">
    <property type="term" value="P:bioluminescence"/>
    <property type="evidence" value="ECO:0007669"/>
    <property type="project" value="UniProtKB-KW"/>
</dbReference>
<dbReference type="PROSITE" id="PS00018">
    <property type="entry name" value="EF_HAND_1"/>
    <property type="match status" value="2"/>
</dbReference>
<feature type="domain" description="EF-hand" evidence="5">
    <location>
        <begin position="143"/>
        <end position="178"/>
    </location>
</feature>
<dbReference type="EnsemblMetazoa" id="CLYHEMT007419.1">
    <property type="protein sequence ID" value="CLYHEMP007419.1"/>
    <property type="gene ID" value="CLYHEMG007419"/>
</dbReference>
<comment type="similarity">
    <text evidence="1">Belongs to the aequorin family.</text>
</comment>
<dbReference type="PROSITE" id="PS50222">
    <property type="entry name" value="EF_HAND_2"/>
    <property type="match status" value="3"/>
</dbReference>
<dbReference type="InterPro" id="IPR011992">
    <property type="entry name" value="EF-hand-dom_pair"/>
</dbReference>
<evidence type="ECO:0000256" key="4">
    <source>
        <dbReference type="ARBA" id="ARBA00023262"/>
    </source>
</evidence>
<dbReference type="Pfam" id="PF13499">
    <property type="entry name" value="EF-hand_7"/>
    <property type="match status" value="1"/>
</dbReference>
<dbReference type="AlphaFoldDB" id="A0A7M5V4I2"/>
<evidence type="ECO:0000259" key="5">
    <source>
        <dbReference type="PROSITE" id="PS50222"/>
    </source>
</evidence>